<evidence type="ECO:0000256" key="1">
    <source>
        <dbReference type="SAM" id="MobiDB-lite"/>
    </source>
</evidence>
<evidence type="ECO:0000313" key="3">
    <source>
        <dbReference type="EMBL" id="TQF05223.1"/>
    </source>
</evidence>
<proteinExistence type="predicted"/>
<feature type="signal peptide" evidence="2">
    <location>
        <begin position="1"/>
        <end position="26"/>
    </location>
</feature>
<dbReference type="OrthoDB" id="3872440at2"/>
<feature type="compositionally biased region" description="Low complexity" evidence="1">
    <location>
        <begin position="140"/>
        <end position="152"/>
    </location>
</feature>
<keyword evidence="2" id="KW-0732">Signal</keyword>
<evidence type="ECO:0000313" key="4">
    <source>
        <dbReference type="Proteomes" id="UP000319103"/>
    </source>
</evidence>
<comment type="caution">
    <text evidence="3">The sequence shown here is derived from an EMBL/GenBank/DDBJ whole genome shotgun (WGS) entry which is preliminary data.</text>
</comment>
<dbReference type="EMBL" id="VIGB01000003">
    <property type="protein sequence ID" value="TQF05223.1"/>
    <property type="molecule type" value="Genomic_DNA"/>
</dbReference>
<evidence type="ECO:0000256" key="2">
    <source>
        <dbReference type="SAM" id="SignalP"/>
    </source>
</evidence>
<sequence length="187" mass="18359">MRARHFAATGLLALAAGLAAANPAAANPVVIEPDPVSPGGHFTLFDGGNCDNAGGQATFKAREQAGSASTGPAEGIPAVKLGALRGLVGAVATVPEHARPGVYDVTITCTTATKHKATTTITVHGGVPGRGDHQEHGDPSGRPSGPSGASHAGLGGSTGPNVPEALAGVTLLGTAAAAVAHHRRRRS</sequence>
<organism evidence="3 4">
    <name type="scientific">Kitasatospora acidiphila</name>
    <dbReference type="NCBI Taxonomy" id="2567942"/>
    <lineage>
        <taxon>Bacteria</taxon>
        <taxon>Bacillati</taxon>
        <taxon>Actinomycetota</taxon>
        <taxon>Actinomycetes</taxon>
        <taxon>Kitasatosporales</taxon>
        <taxon>Streptomycetaceae</taxon>
        <taxon>Kitasatospora</taxon>
    </lineage>
</organism>
<feature type="compositionally biased region" description="Basic and acidic residues" evidence="1">
    <location>
        <begin position="130"/>
        <end position="139"/>
    </location>
</feature>
<feature type="chain" id="PRO_5021701903" evidence="2">
    <location>
        <begin position="27"/>
        <end position="187"/>
    </location>
</feature>
<protein>
    <submittedName>
        <fullName evidence="3">Uncharacterized protein</fullName>
    </submittedName>
</protein>
<dbReference type="RefSeq" id="WP_141635720.1">
    <property type="nucleotide sequence ID" value="NZ_VIGB01000003.1"/>
</dbReference>
<gene>
    <name evidence="3" type="ORF">E6W39_27020</name>
</gene>
<accession>A0A540W886</accession>
<dbReference type="Proteomes" id="UP000319103">
    <property type="component" value="Unassembled WGS sequence"/>
</dbReference>
<dbReference type="AlphaFoldDB" id="A0A540W886"/>
<keyword evidence="4" id="KW-1185">Reference proteome</keyword>
<feature type="region of interest" description="Disordered" evidence="1">
    <location>
        <begin position="122"/>
        <end position="164"/>
    </location>
</feature>
<name>A0A540W886_9ACTN</name>
<reference evidence="3 4" key="1">
    <citation type="submission" date="2019-06" db="EMBL/GenBank/DDBJ databases">
        <title>Description of Kitasatospora acidophila sp. nov. isolated from pine grove soil, and reclassification of Streptomyces novaecaesareae to Kitasatospora novaeceasareae comb. nov.</title>
        <authorList>
            <person name="Kim M.J."/>
        </authorList>
    </citation>
    <scope>NUCLEOTIDE SEQUENCE [LARGE SCALE GENOMIC DNA]</scope>
    <source>
        <strain evidence="3 4">MMS16-CNU292</strain>
    </source>
</reference>